<dbReference type="Gene3D" id="3.90.79.10">
    <property type="entry name" value="Nucleoside Triphosphate Pyrophosphohydrolase"/>
    <property type="match status" value="1"/>
</dbReference>
<keyword evidence="3" id="KW-1185">Reference proteome</keyword>
<dbReference type="AlphaFoldDB" id="A0AAI9YM18"/>
<dbReference type="PROSITE" id="PS51462">
    <property type="entry name" value="NUDIX"/>
    <property type="match status" value="1"/>
</dbReference>
<evidence type="ECO:0000259" key="1">
    <source>
        <dbReference type="PROSITE" id="PS51462"/>
    </source>
</evidence>
<dbReference type="GeneID" id="85344559"/>
<comment type="caution">
    <text evidence="2">The sequence shown here is derived from an EMBL/GenBank/DDBJ whole genome shotgun (WGS) entry which is preliminary data.</text>
</comment>
<accession>A0AAI9YM18</accession>
<dbReference type="EMBL" id="MOOE01000016">
    <property type="protein sequence ID" value="KAK1515667.1"/>
    <property type="molecule type" value="Genomic_DNA"/>
</dbReference>
<gene>
    <name evidence="2" type="ORF">CCOS01_12865</name>
</gene>
<sequence length="361" mass="41127">MPDPQPPNPKDLMNLFELVKKYNNFQSRGDDWEFGYYVGKDWKKLGVVTARHAELLLGLKAKLAKHLLFDRMSAEQRPCQRIRVHADHLKDSDAFVKGIRDIRDILCRSENRHRDKNFGAVWDDENEMWPLRLHLYGTTWLSTGFFCGLSPVFGIVTTGVHLNVYNGKKEDPKAYSIFVAKRSDKKSTFRGMYDQCAAGGYQYAGGGFGEAGDKTAEECLKREVKEELTSSLLRRWLKDVKKASPIQYAVLRDERWGENFLGAPELGVKIPFDLEVEEDPIFKPNPKEVKLVEKKSVDEIVKDLINGEFKPNSALVMIDFLIRHGCLGKPSPGDVLDKMSGMLQEHAIVNGLPHWSDEQDL</sequence>
<evidence type="ECO:0000313" key="2">
    <source>
        <dbReference type="EMBL" id="KAK1515667.1"/>
    </source>
</evidence>
<reference evidence="2 3" key="1">
    <citation type="submission" date="2016-10" db="EMBL/GenBank/DDBJ databases">
        <title>The genome sequence of Colletotrichum fioriniae PJ7.</title>
        <authorList>
            <person name="Baroncelli R."/>
        </authorList>
    </citation>
    <scope>NUCLEOTIDE SEQUENCE [LARGE SCALE GENOMIC DNA]</scope>
    <source>
        <strain evidence="2 3">IMI 309622</strain>
    </source>
</reference>
<dbReference type="InterPro" id="IPR015797">
    <property type="entry name" value="NUDIX_hydrolase-like_dom_sf"/>
</dbReference>
<dbReference type="CDD" id="cd03676">
    <property type="entry name" value="NUDIX_Tnr3_like"/>
    <property type="match status" value="1"/>
</dbReference>
<name>A0AAI9YM18_9PEZI</name>
<dbReference type="SUPFAM" id="SSF55811">
    <property type="entry name" value="Nudix"/>
    <property type="match status" value="1"/>
</dbReference>
<evidence type="ECO:0000313" key="3">
    <source>
        <dbReference type="Proteomes" id="UP001240678"/>
    </source>
</evidence>
<dbReference type="RefSeq" id="XP_060308214.1">
    <property type="nucleotide sequence ID" value="XM_060461012.1"/>
</dbReference>
<proteinExistence type="predicted"/>
<dbReference type="Proteomes" id="UP001240678">
    <property type="component" value="Unassembled WGS sequence"/>
</dbReference>
<organism evidence="2 3">
    <name type="scientific">Colletotrichum costaricense</name>
    <dbReference type="NCBI Taxonomy" id="1209916"/>
    <lineage>
        <taxon>Eukaryota</taxon>
        <taxon>Fungi</taxon>
        <taxon>Dikarya</taxon>
        <taxon>Ascomycota</taxon>
        <taxon>Pezizomycotina</taxon>
        <taxon>Sordariomycetes</taxon>
        <taxon>Hypocreomycetidae</taxon>
        <taxon>Glomerellales</taxon>
        <taxon>Glomerellaceae</taxon>
        <taxon>Colletotrichum</taxon>
        <taxon>Colletotrichum acutatum species complex</taxon>
    </lineage>
</organism>
<dbReference type="InterPro" id="IPR000086">
    <property type="entry name" value="NUDIX_hydrolase_dom"/>
</dbReference>
<feature type="domain" description="Nudix hydrolase" evidence="1">
    <location>
        <begin position="155"/>
        <end position="317"/>
    </location>
</feature>
<protein>
    <submittedName>
        <fullName evidence="2">Thiamine pyrophosphokinase</fullName>
    </submittedName>
</protein>